<dbReference type="Pfam" id="PF00440">
    <property type="entry name" value="TetR_N"/>
    <property type="match status" value="1"/>
</dbReference>
<sequence>MLPVGRTKEFDVADALERAMRLFWSKGYAATSIADLVTATGVARAGLYATFGDKHELYLKALDAYATARDPALVARLSGAGPALPAVYALITDYADADQARAGCFVVNAAIERLPADAGAALTVEASWSALEAALTAAFSRARAAGELVADADPAALARLVLVLLQGMRVVGRGRPGSGRATTAAAQAITMIGTLTPII</sequence>
<evidence type="ECO:0000313" key="6">
    <source>
        <dbReference type="EMBL" id="GIE63901.1"/>
    </source>
</evidence>
<name>A0ABQ4B018_9ACTN</name>
<keyword evidence="2 4" id="KW-0238">DNA-binding</keyword>
<dbReference type="InterPro" id="IPR011075">
    <property type="entry name" value="TetR_C"/>
</dbReference>
<evidence type="ECO:0000256" key="4">
    <source>
        <dbReference type="PROSITE-ProRule" id="PRU00335"/>
    </source>
</evidence>
<dbReference type="InterPro" id="IPR009057">
    <property type="entry name" value="Homeodomain-like_sf"/>
</dbReference>
<organism evidence="6 7">
    <name type="scientific">Actinoplanes palleronii</name>
    <dbReference type="NCBI Taxonomy" id="113570"/>
    <lineage>
        <taxon>Bacteria</taxon>
        <taxon>Bacillati</taxon>
        <taxon>Actinomycetota</taxon>
        <taxon>Actinomycetes</taxon>
        <taxon>Micromonosporales</taxon>
        <taxon>Micromonosporaceae</taxon>
        <taxon>Actinoplanes</taxon>
    </lineage>
</organism>
<keyword evidence="1" id="KW-0805">Transcription regulation</keyword>
<dbReference type="SUPFAM" id="SSF46689">
    <property type="entry name" value="Homeodomain-like"/>
    <property type="match status" value="1"/>
</dbReference>
<dbReference type="Proteomes" id="UP000624709">
    <property type="component" value="Unassembled WGS sequence"/>
</dbReference>
<dbReference type="PANTHER" id="PTHR47506">
    <property type="entry name" value="TRANSCRIPTIONAL REGULATORY PROTEIN"/>
    <property type="match status" value="1"/>
</dbReference>
<evidence type="ECO:0000256" key="1">
    <source>
        <dbReference type="ARBA" id="ARBA00023015"/>
    </source>
</evidence>
<dbReference type="EMBL" id="BOMS01000001">
    <property type="protein sequence ID" value="GIE63901.1"/>
    <property type="molecule type" value="Genomic_DNA"/>
</dbReference>
<accession>A0ABQ4B018</accession>
<evidence type="ECO:0000256" key="2">
    <source>
        <dbReference type="ARBA" id="ARBA00023125"/>
    </source>
</evidence>
<dbReference type="InterPro" id="IPR036271">
    <property type="entry name" value="Tet_transcr_reg_TetR-rel_C_sf"/>
</dbReference>
<dbReference type="SUPFAM" id="SSF48498">
    <property type="entry name" value="Tetracyclin repressor-like, C-terminal domain"/>
    <property type="match status" value="1"/>
</dbReference>
<proteinExistence type="predicted"/>
<dbReference type="Pfam" id="PF16925">
    <property type="entry name" value="TetR_C_13"/>
    <property type="match status" value="1"/>
</dbReference>
<dbReference type="Gene3D" id="1.10.357.10">
    <property type="entry name" value="Tetracycline Repressor, domain 2"/>
    <property type="match status" value="1"/>
</dbReference>
<feature type="DNA-binding region" description="H-T-H motif" evidence="4">
    <location>
        <begin position="32"/>
        <end position="51"/>
    </location>
</feature>
<reference evidence="6 7" key="1">
    <citation type="submission" date="2021-01" db="EMBL/GenBank/DDBJ databases">
        <title>Whole genome shotgun sequence of Actinoplanes palleronii NBRC 14916.</title>
        <authorList>
            <person name="Komaki H."/>
            <person name="Tamura T."/>
        </authorList>
    </citation>
    <scope>NUCLEOTIDE SEQUENCE [LARGE SCALE GENOMIC DNA]</scope>
    <source>
        <strain evidence="6 7">NBRC 14916</strain>
    </source>
</reference>
<dbReference type="Gene3D" id="1.10.10.60">
    <property type="entry name" value="Homeodomain-like"/>
    <property type="match status" value="1"/>
</dbReference>
<evidence type="ECO:0000256" key="3">
    <source>
        <dbReference type="ARBA" id="ARBA00023163"/>
    </source>
</evidence>
<dbReference type="InterPro" id="IPR001647">
    <property type="entry name" value="HTH_TetR"/>
</dbReference>
<feature type="domain" description="HTH tetR-type" evidence="5">
    <location>
        <begin position="9"/>
        <end position="69"/>
    </location>
</feature>
<protein>
    <submittedName>
        <fullName evidence="6">TetR family transcriptional regulator</fullName>
    </submittedName>
</protein>
<keyword evidence="3" id="KW-0804">Transcription</keyword>
<gene>
    <name evidence="6" type="ORF">Apa02nite_000090</name>
</gene>
<comment type="caution">
    <text evidence="6">The sequence shown here is derived from an EMBL/GenBank/DDBJ whole genome shotgun (WGS) entry which is preliminary data.</text>
</comment>
<dbReference type="PROSITE" id="PS50977">
    <property type="entry name" value="HTH_TETR_2"/>
    <property type="match status" value="1"/>
</dbReference>
<evidence type="ECO:0000259" key="5">
    <source>
        <dbReference type="PROSITE" id="PS50977"/>
    </source>
</evidence>
<evidence type="ECO:0000313" key="7">
    <source>
        <dbReference type="Proteomes" id="UP000624709"/>
    </source>
</evidence>
<dbReference type="PANTHER" id="PTHR47506:SF1">
    <property type="entry name" value="HTH-TYPE TRANSCRIPTIONAL REGULATOR YJDC"/>
    <property type="match status" value="1"/>
</dbReference>
<keyword evidence="7" id="KW-1185">Reference proteome</keyword>